<feature type="transmembrane region" description="Helical" evidence="1">
    <location>
        <begin position="113"/>
        <end position="134"/>
    </location>
</feature>
<feature type="transmembrane region" description="Helical" evidence="1">
    <location>
        <begin position="41"/>
        <end position="64"/>
    </location>
</feature>
<feature type="transmembrane region" description="Helical" evidence="1">
    <location>
        <begin position="16"/>
        <end position="35"/>
    </location>
</feature>
<comment type="caution">
    <text evidence="2">The sequence shown here is derived from an EMBL/GenBank/DDBJ whole genome shotgun (WGS) entry which is preliminary data.</text>
</comment>
<sequence length="281" mass="31724">MTTQIFNGKAILDKIFNPYSLAIINVIIILMAEFAGGGRLFFNLGLIHLIAVLFIVLAVARIFVHYYTFDPILEKFLYASLVAFIVFTVSHIVEFTSMMVFKIYRDATFANVVNFYLISILTLAIGAELFLKVYRGRGARLIMLLSGIIAAILILIAAFLINPELISLEPDSWMPFAYVLALFGVGFYGIFKMLQIRKLVPIAVGFVNYLVAAIALIMLAALFGIFYEFLEEYLGIAGYQIIYFSHFAFYAALSLMFLAYAKLSYLGEFYEEIKKIVQIGR</sequence>
<proteinExistence type="predicted"/>
<keyword evidence="1" id="KW-0472">Membrane</keyword>
<dbReference type="EMBL" id="LCMO01000030">
    <property type="protein sequence ID" value="KKU38476.1"/>
    <property type="molecule type" value="Genomic_DNA"/>
</dbReference>
<keyword evidence="1" id="KW-0812">Transmembrane</keyword>
<accession>A0A0G1Q031</accession>
<feature type="transmembrane region" description="Helical" evidence="1">
    <location>
        <begin position="173"/>
        <end position="191"/>
    </location>
</feature>
<feature type="transmembrane region" description="Helical" evidence="1">
    <location>
        <begin position="239"/>
        <end position="261"/>
    </location>
</feature>
<protein>
    <submittedName>
        <fullName evidence="2">Uncharacterized protein</fullName>
    </submittedName>
</protein>
<dbReference type="AlphaFoldDB" id="A0A0G1Q031"/>
<feature type="transmembrane region" description="Helical" evidence="1">
    <location>
        <begin position="76"/>
        <end position="93"/>
    </location>
</feature>
<feature type="transmembrane region" description="Helical" evidence="1">
    <location>
        <begin position="203"/>
        <end position="227"/>
    </location>
</feature>
<feature type="transmembrane region" description="Helical" evidence="1">
    <location>
        <begin position="141"/>
        <end position="161"/>
    </location>
</feature>
<reference evidence="2 3" key="1">
    <citation type="journal article" date="2015" name="Nature">
        <title>rRNA introns, odd ribosomes, and small enigmatic genomes across a large radiation of phyla.</title>
        <authorList>
            <person name="Brown C.T."/>
            <person name="Hug L.A."/>
            <person name="Thomas B.C."/>
            <person name="Sharon I."/>
            <person name="Castelle C.J."/>
            <person name="Singh A."/>
            <person name="Wilkins M.J."/>
            <person name="Williams K.H."/>
            <person name="Banfield J.F."/>
        </authorList>
    </citation>
    <scope>NUCLEOTIDE SEQUENCE [LARGE SCALE GENOMIC DNA]</scope>
</reference>
<name>A0A0G1Q031_9BACT</name>
<dbReference type="Proteomes" id="UP000033818">
    <property type="component" value="Unassembled WGS sequence"/>
</dbReference>
<organism evidence="2 3">
    <name type="scientific">Candidatus Azambacteria bacterium GW2011_GWB2_46_37</name>
    <dbReference type="NCBI Taxonomy" id="1618618"/>
    <lineage>
        <taxon>Bacteria</taxon>
        <taxon>Candidatus Azamiibacteriota</taxon>
    </lineage>
</organism>
<evidence type="ECO:0000313" key="2">
    <source>
        <dbReference type="EMBL" id="KKU38476.1"/>
    </source>
</evidence>
<gene>
    <name evidence="2" type="ORF">UX53_C0030G0002</name>
</gene>
<evidence type="ECO:0000256" key="1">
    <source>
        <dbReference type="SAM" id="Phobius"/>
    </source>
</evidence>
<keyword evidence="1" id="KW-1133">Transmembrane helix</keyword>
<evidence type="ECO:0000313" key="3">
    <source>
        <dbReference type="Proteomes" id="UP000033818"/>
    </source>
</evidence>